<proteinExistence type="predicted"/>
<evidence type="ECO:0000313" key="4">
    <source>
        <dbReference type="Proteomes" id="UP000051401"/>
    </source>
</evidence>
<evidence type="ECO:0000256" key="1">
    <source>
        <dbReference type="SAM" id="Phobius"/>
    </source>
</evidence>
<gene>
    <name evidence="3" type="ORF">RIdsm_04112</name>
    <name evidence="2" type="ORF">XM52_17435</name>
</gene>
<keyword evidence="1" id="KW-0812">Transmembrane</keyword>
<protein>
    <submittedName>
        <fullName evidence="2">Uncharacterized protein</fullName>
    </submittedName>
</protein>
<name>A0A0T5P6H5_9RHOB</name>
<sequence length="200" mass="22363">MFPWLSENASSVQAIASVTSAVIWLVYLQILVGGIRRSKRAWLSINRGAGSGMDAHVLISNLSNEPVYLRDILMKVRTGDETKQAFITERQEYAREDLDTALSGTLQGPLQGGDYRSLGDLHEIFARAGVSTDAEEIDKIDEIEFVAFGATHTTAGACKRYRMSRDDQGQTQLDPTRMQTRRLSRWRCRRIAKRAAQEAA</sequence>
<dbReference type="Proteomes" id="UP000325785">
    <property type="component" value="Chromosome"/>
</dbReference>
<reference evidence="3 5" key="2">
    <citation type="submission" date="2018-08" db="EMBL/GenBank/DDBJ databases">
        <title>Genetic Globetrotter - A new plasmid hitch-hiking vast phylogenetic and geographic distances.</title>
        <authorList>
            <person name="Vollmers J."/>
            <person name="Petersen J."/>
        </authorList>
    </citation>
    <scope>NUCLEOTIDE SEQUENCE [LARGE SCALE GENOMIC DNA]</scope>
    <source>
        <strain evidence="3 5">DSM 26383</strain>
    </source>
</reference>
<evidence type="ECO:0000313" key="5">
    <source>
        <dbReference type="Proteomes" id="UP000325785"/>
    </source>
</evidence>
<dbReference type="KEGG" id="rid:RIdsm_04112"/>
<keyword evidence="1" id="KW-1133">Transmembrane helix</keyword>
<dbReference type="PATRIC" id="fig|540747.5.peg.1223"/>
<organism evidence="2 4">
    <name type="scientific">Roseovarius indicus</name>
    <dbReference type="NCBI Taxonomy" id="540747"/>
    <lineage>
        <taxon>Bacteria</taxon>
        <taxon>Pseudomonadati</taxon>
        <taxon>Pseudomonadota</taxon>
        <taxon>Alphaproteobacteria</taxon>
        <taxon>Rhodobacterales</taxon>
        <taxon>Roseobacteraceae</taxon>
        <taxon>Roseovarius</taxon>
    </lineage>
</organism>
<dbReference type="Proteomes" id="UP000051401">
    <property type="component" value="Unassembled WGS sequence"/>
</dbReference>
<dbReference type="EMBL" id="LAXI01000012">
    <property type="protein sequence ID" value="KRS16676.1"/>
    <property type="molecule type" value="Genomic_DNA"/>
</dbReference>
<reference evidence="2 4" key="1">
    <citation type="submission" date="2015-04" db="EMBL/GenBank/DDBJ databases">
        <title>The draft genome sequence of Roseovarius indicus B108T.</title>
        <authorList>
            <person name="Li G."/>
            <person name="Lai Q."/>
            <person name="Shao Z."/>
            <person name="Yan P."/>
        </authorList>
    </citation>
    <scope>NUCLEOTIDE SEQUENCE [LARGE SCALE GENOMIC DNA]</scope>
    <source>
        <strain evidence="2 4">B108</strain>
    </source>
</reference>
<keyword evidence="1" id="KW-0472">Membrane</keyword>
<keyword evidence="4" id="KW-1185">Reference proteome</keyword>
<evidence type="ECO:0000313" key="2">
    <source>
        <dbReference type="EMBL" id="KRS16676.1"/>
    </source>
</evidence>
<dbReference type="RefSeq" id="WP_143100466.1">
    <property type="nucleotide sequence ID" value="NZ_CP031598.1"/>
</dbReference>
<feature type="transmembrane region" description="Helical" evidence="1">
    <location>
        <begin position="12"/>
        <end position="32"/>
    </location>
</feature>
<dbReference type="OrthoDB" id="7406133at2"/>
<dbReference type="STRING" id="540747.SAMN04488031_105274"/>
<dbReference type="AlphaFoldDB" id="A0A0T5P6H5"/>
<accession>A0A0T5P6H5</accession>
<dbReference type="EMBL" id="CP031598">
    <property type="protein sequence ID" value="QEW28284.1"/>
    <property type="molecule type" value="Genomic_DNA"/>
</dbReference>
<evidence type="ECO:0000313" key="3">
    <source>
        <dbReference type="EMBL" id="QEW28284.1"/>
    </source>
</evidence>